<dbReference type="Proteomes" id="UP000215355">
    <property type="component" value="Chromosome 1"/>
</dbReference>
<keyword evidence="1" id="KW-1133">Transmembrane helix</keyword>
<organism evidence="2 3">
    <name type="scientific">Sphingobacterium mizutaii</name>
    <dbReference type="NCBI Taxonomy" id="1010"/>
    <lineage>
        <taxon>Bacteria</taxon>
        <taxon>Pseudomonadati</taxon>
        <taxon>Bacteroidota</taxon>
        <taxon>Sphingobacteriia</taxon>
        <taxon>Sphingobacteriales</taxon>
        <taxon>Sphingobacteriaceae</taxon>
        <taxon>Sphingobacterium</taxon>
    </lineage>
</organism>
<evidence type="ECO:0000256" key="1">
    <source>
        <dbReference type="SAM" id="Phobius"/>
    </source>
</evidence>
<protein>
    <recommendedName>
        <fullName evidence="4">Fimbrial assembly protein (PilN)</fullName>
    </recommendedName>
</protein>
<dbReference type="AlphaFoldDB" id="A0AAJ5BYP3"/>
<proteinExistence type="predicted"/>
<evidence type="ECO:0000313" key="3">
    <source>
        <dbReference type="Proteomes" id="UP000215355"/>
    </source>
</evidence>
<feature type="transmembrane region" description="Helical" evidence="1">
    <location>
        <begin position="251"/>
        <end position="271"/>
    </location>
</feature>
<reference evidence="2 3" key="1">
    <citation type="submission" date="2017-06" db="EMBL/GenBank/DDBJ databases">
        <authorList>
            <consortium name="Pathogen Informatics"/>
        </authorList>
    </citation>
    <scope>NUCLEOTIDE SEQUENCE [LARGE SCALE GENOMIC DNA]</scope>
    <source>
        <strain evidence="2 3">NCTC12149</strain>
    </source>
</reference>
<sequence>MGILAKIKGLYELKESIGISIFLGSDSQCSFHLSYLKKTNDEIEILLNESFQSWDTLLDFLQGYKAIPIAIQLQGRGVLIKEVPKTEEITDKSLVDVFPNFTDEDYLFTYFKGFSKGWLSLIRKELYTDILEKFNSLYCRVFQVFLGPFVSENILESMNGYSGLYKFAGHEISIETDSGLWESYKYNPQTSRKFLLKIQGTEMKENYIISYALAFSLLLQPYLEDYAVEDPNLEGELYEYRQKLKFRVNSIAFLSILLFLLVINTLLFTHYSSKFEWIDSKSRENTLSRGELEELNMKSKLNDSLLREMGWNSGIRKSWLINQLMSSLKDRDGLQIQRVEINPALERRLSSKQNEKINPYLIKISGSSLSLDQLEDWTRVLRNLPWVDQVEINRFVLRNDPRSNLMDFMLNIKYRNEL</sequence>
<gene>
    <name evidence="2" type="ORF">SAMEA4412673_00201</name>
</gene>
<name>A0AAJ5BYP3_9SPHI</name>
<dbReference type="KEGG" id="smiz:4412673_00201"/>
<accession>A0AAJ5BYP3</accession>
<dbReference type="RefSeq" id="WP_093101355.1">
    <property type="nucleotide sequence ID" value="NZ_FNGK01000012.1"/>
</dbReference>
<keyword evidence="1" id="KW-0472">Membrane</keyword>
<evidence type="ECO:0008006" key="4">
    <source>
        <dbReference type="Google" id="ProtNLM"/>
    </source>
</evidence>
<dbReference type="EMBL" id="LT906468">
    <property type="protein sequence ID" value="SNV37153.1"/>
    <property type="molecule type" value="Genomic_DNA"/>
</dbReference>
<keyword evidence="1" id="KW-0812">Transmembrane</keyword>
<evidence type="ECO:0000313" key="2">
    <source>
        <dbReference type="EMBL" id="SNV37153.1"/>
    </source>
</evidence>